<dbReference type="PANTHER" id="PTHR48079">
    <property type="entry name" value="PROTEIN YEEZ"/>
    <property type="match status" value="1"/>
</dbReference>
<protein>
    <submittedName>
        <fullName evidence="3">NAD-dependent epimerase/dehydratase family protein</fullName>
    </submittedName>
</protein>
<keyword evidence="3" id="KW-0614">Plasmid</keyword>
<geneLocation type="plasmid" evidence="3 4">
    <name>unnamed2</name>
</geneLocation>
<gene>
    <name evidence="3" type="ORF">E4191_19680</name>
</gene>
<organism evidence="3 4">
    <name type="scientific">Paracoccus liaowanqingii</name>
    <dbReference type="NCBI Taxonomy" id="2560053"/>
    <lineage>
        <taxon>Bacteria</taxon>
        <taxon>Pseudomonadati</taxon>
        <taxon>Pseudomonadota</taxon>
        <taxon>Alphaproteobacteria</taxon>
        <taxon>Rhodobacterales</taxon>
        <taxon>Paracoccaceae</taxon>
        <taxon>Paracoccus</taxon>
    </lineage>
</organism>
<dbReference type="RefSeq" id="WP_139616086.1">
    <property type="nucleotide sequence ID" value="NZ_CP040762.1"/>
</dbReference>
<reference evidence="4" key="1">
    <citation type="submission" date="2019-05" db="EMBL/GenBank/DDBJ databases">
        <title>Tamlana fucoidanivorans sp. nov., isolated from the surface of algae collected from Fujian province in China.</title>
        <authorList>
            <person name="Li J."/>
        </authorList>
    </citation>
    <scope>NUCLEOTIDE SEQUENCE [LARGE SCALE GENOMIC DNA]</scope>
    <source>
        <strain evidence="4">2251</strain>
        <plasmid evidence="4">unnamed2</plasmid>
    </source>
</reference>
<dbReference type="GO" id="GO:0004029">
    <property type="term" value="F:aldehyde dehydrogenase (NAD+) activity"/>
    <property type="evidence" value="ECO:0007669"/>
    <property type="project" value="TreeGrafter"/>
</dbReference>
<proteinExistence type="predicted"/>
<feature type="compositionally biased region" description="Basic residues" evidence="1">
    <location>
        <begin position="115"/>
        <end position="126"/>
    </location>
</feature>
<evidence type="ECO:0000256" key="1">
    <source>
        <dbReference type="SAM" id="MobiDB-lite"/>
    </source>
</evidence>
<evidence type="ECO:0000313" key="4">
    <source>
        <dbReference type="Proteomes" id="UP000296374"/>
    </source>
</evidence>
<dbReference type="Proteomes" id="UP000296374">
    <property type="component" value="Plasmid unnamed2"/>
</dbReference>
<feature type="domain" description="NAD-dependent epimerase/dehydratase" evidence="2">
    <location>
        <begin position="3"/>
        <end position="95"/>
    </location>
</feature>
<dbReference type="GO" id="GO:0005737">
    <property type="term" value="C:cytoplasm"/>
    <property type="evidence" value="ECO:0007669"/>
    <property type="project" value="TreeGrafter"/>
</dbReference>
<feature type="compositionally biased region" description="Basic and acidic residues" evidence="1">
    <location>
        <begin position="130"/>
        <end position="139"/>
    </location>
</feature>
<evidence type="ECO:0000259" key="2">
    <source>
        <dbReference type="Pfam" id="PF01370"/>
    </source>
</evidence>
<dbReference type="KEGG" id="plia:E4191_19680"/>
<feature type="region of interest" description="Disordered" evidence="1">
    <location>
        <begin position="102"/>
        <end position="139"/>
    </location>
</feature>
<dbReference type="AlphaFoldDB" id="A0A4Y5SU66"/>
<sequence length="155" mass="16403">MRICVTGAIGFVGSAIVFELLGAGHHVIGPARTDAAVAALRDSGAVAQQGALDGPDRLRRGVELADGVIHAAFDHDSSRFGESCEADLWTIEVIGQVMARSGQADDHAAASSRTRTSHRPRGKARLGCRNGRDPVRHAHGWDRPIGAGWRPLRGT</sequence>
<accession>A0A4Y5SU66</accession>
<name>A0A4Y5SU66_9RHOB</name>
<dbReference type="InterPro" id="IPR001509">
    <property type="entry name" value="Epimerase_deHydtase"/>
</dbReference>
<dbReference type="InterPro" id="IPR036291">
    <property type="entry name" value="NAD(P)-bd_dom_sf"/>
</dbReference>
<evidence type="ECO:0000313" key="3">
    <source>
        <dbReference type="EMBL" id="QDA36325.1"/>
    </source>
</evidence>
<dbReference type="SUPFAM" id="SSF51735">
    <property type="entry name" value="NAD(P)-binding Rossmann-fold domains"/>
    <property type="match status" value="1"/>
</dbReference>
<dbReference type="EMBL" id="CP040762">
    <property type="protein sequence ID" value="QDA36325.1"/>
    <property type="molecule type" value="Genomic_DNA"/>
</dbReference>
<dbReference type="Gene3D" id="3.40.50.720">
    <property type="entry name" value="NAD(P)-binding Rossmann-like Domain"/>
    <property type="match status" value="1"/>
</dbReference>
<dbReference type="Pfam" id="PF01370">
    <property type="entry name" value="Epimerase"/>
    <property type="match status" value="1"/>
</dbReference>
<dbReference type="InterPro" id="IPR051783">
    <property type="entry name" value="NAD(P)-dependent_oxidoreduct"/>
</dbReference>
<dbReference type="PANTHER" id="PTHR48079:SF6">
    <property type="entry name" value="NAD(P)-BINDING DOMAIN-CONTAINING PROTEIN-RELATED"/>
    <property type="match status" value="1"/>
</dbReference>